<sequence>MNSNMLPTITRVKDAKAVETIDFIPSDGVPRTVRLDVAKLSITVKDLIESTGDFSKPVPLVQVSGKIMDKIIEYLNHHIDDPIDEMDSDDEDANDLKRSDLINEWDKTFMKGMDRETLFDLLLAANYLDIKALLDLGCKTAANQIKGKTPEEVQQLWGIECDLTDEEIHELKKENAWAEDN</sequence>
<dbReference type="CDD" id="cd18322">
    <property type="entry name" value="BTB_POZ_SKP1"/>
    <property type="match status" value="1"/>
</dbReference>
<proteinExistence type="inferred from homology"/>
<keyword evidence="2 3" id="KW-0833">Ubl conjugation pathway</keyword>
<dbReference type="InterPro" id="IPR016073">
    <property type="entry name" value="Skp1_comp_POZ"/>
</dbReference>
<dbReference type="EMBL" id="OC915700">
    <property type="protein sequence ID" value="CAD7641582.1"/>
    <property type="molecule type" value="Genomic_DNA"/>
</dbReference>
<dbReference type="UniPathway" id="UPA00143"/>
<dbReference type="SUPFAM" id="SSF81382">
    <property type="entry name" value="Skp1 dimerisation domain-like"/>
    <property type="match status" value="1"/>
</dbReference>
<dbReference type="FunFam" id="3.30.710.10:FF:000026">
    <property type="entry name" value="E3 ubiquitin ligase complex SCF subunit"/>
    <property type="match status" value="1"/>
</dbReference>
<dbReference type="PIRSF" id="PIRSF028729">
    <property type="entry name" value="E3_ubiquit_lig_SCF_Skp"/>
    <property type="match status" value="1"/>
</dbReference>
<dbReference type="Gene3D" id="3.30.710.10">
    <property type="entry name" value="Potassium Channel Kv1.1, Chain A"/>
    <property type="match status" value="1"/>
</dbReference>
<dbReference type="InterPro" id="IPR016072">
    <property type="entry name" value="Skp1_comp_dimer"/>
</dbReference>
<name>A0A7R9LHD5_9ACAR</name>
<dbReference type="SMART" id="SM00512">
    <property type="entry name" value="Skp1"/>
    <property type="match status" value="1"/>
</dbReference>
<evidence type="ECO:0000259" key="5">
    <source>
        <dbReference type="Pfam" id="PF03931"/>
    </source>
</evidence>
<accession>A0A7R9LHD5</accession>
<dbReference type="InterPro" id="IPR016897">
    <property type="entry name" value="SKP1"/>
</dbReference>
<keyword evidence="7" id="KW-1185">Reference proteome</keyword>
<organism evidence="6">
    <name type="scientific">Oppiella nova</name>
    <dbReference type="NCBI Taxonomy" id="334625"/>
    <lineage>
        <taxon>Eukaryota</taxon>
        <taxon>Metazoa</taxon>
        <taxon>Ecdysozoa</taxon>
        <taxon>Arthropoda</taxon>
        <taxon>Chelicerata</taxon>
        <taxon>Arachnida</taxon>
        <taxon>Acari</taxon>
        <taxon>Acariformes</taxon>
        <taxon>Sarcoptiformes</taxon>
        <taxon>Oribatida</taxon>
        <taxon>Brachypylina</taxon>
        <taxon>Oppioidea</taxon>
        <taxon>Oppiidae</taxon>
        <taxon>Oppiella</taxon>
    </lineage>
</organism>
<dbReference type="AlphaFoldDB" id="A0A7R9LHD5"/>
<evidence type="ECO:0000256" key="3">
    <source>
        <dbReference type="PIRNR" id="PIRNR028729"/>
    </source>
</evidence>
<evidence type="ECO:0000256" key="1">
    <source>
        <dbReference type="ARBA" id="ARBA00009993"/>
    </source>
</evidence>
<dbReference type="InterPro" id="IPR011333">
    <property type="entry name" value="SKP1/BTB/POZ_sf"/>
</dbReference>
<evidence type="ECO:0000313" key="6">
    <source>
        <dbReference type="EMBL" id="CAD7641582.1"/>
    </source>
</evidence>
<evidence type="ECO:0008006" key="8">
    <source>
        <dbReference type="Google" id="ProtNLM"/>
    </source>
</evidence>
<comment type="pathway">
    <text evidence="3">Protein modification; protein ubiquitination.</text>
</comment>
<dbReference type="OrthoDB" id="2342932at2759"/>
<dbReference type="GO" id="GO:0006511">
    <property type="term" value="P:ubiquitin-dependent protein catabolic process"/>
    <property type="evidence" value="ECO:0007669"/>
    <property type="project" value="InterPro"/>
</dbReference>
<comment type="similarity">
    <text evidence="1 3">Belongs to the SKP1 family.</text>
</comment>
<dbReference type="SUPFAM" id="SSF54695">
    <property type="entry name" value="POZ domain"/>
    <property type="match status" value="1"/>
</dbReference>
<evidence type="ECO:0000256" key="2">
    <source>
        <dbReference type="ARBA" id="ARBA00022786"/>
    </source>
</evidence>
<reference evidence="6" key="1">
    <citation type="submission" date="2020-11" db="EMBL/GenBank/DDBJ databases">
        <authorList>
            <person name="Tran Van P."/>
        </authorList>
    </citation>
    <scope>NUCLEOTIDE SEQUENCE</scope>
</reference>
<dbReference type="Pfam" id="PF01466">
    <property type="entry name" value="Skp1"/>
    <property type="match status" value="1"/>
</dbReference>
<evidence type="ECO:0000259" key="4">
    <source>
        <dbReference type="Pfam" id="PF01466"/>
    </source>
</evidence>
<feature type="domain" description="SKP1 component dimerisation" evidence="4">
    <location>
        <begin position="131"/>
        <end position="178"/>
    </location>
</feature>
<dbReference type="PANTHER" id="PTHR11165">
    <property type="entry name" value="SKP1"/>
    <property type="match status" value="1"/>
</dbReference>
<gene>
    <name evidence="6" type="ORF">ONB1V03_LOCUS3175</name>
</gene>
<dbReference type="InterPro" id="IPR001232">
    <property type="entry name" value="SKP1-like"/>
</dbReference>
<feature type="domain" description="SKP1 component POZ" evidence="5">
    <location>
        <begin position="21"/>
        <end position="78"/>
    </location>
</feature>
<dbReference type="Pfam" id="PF03931">
    <property type="entry name" value="Skp1_POZ"/>
    <property type="match status" value="1"/>
</dbReference>
<dbReference type="InterPro" id="IPR036296">
    <property type="entry name" value="SKP1-like_dim_sf"/>
</dbReference>
<dbReference type="EMBL" id="CAJPVJ010000875">
    <property type="protein sequence ID" value="CAG2163601.1"/>
    <property type="molecule type" value="Genomic_DNA"/>
</dbReference>
<protein>
    <recommendedName>
        <fullName evidence="8">E3 ubiquitin ligase complex SCF subunit</fullName>
    </recommendedName>
</protein>
<evidence type="ECO:0000313" key="7">
    <source>
        <dbReference type="Proteomes" id="UP000728032"/>
    </source>
</evidence>
<dbReference type="GO" id="GO:0016567">
    <property type="term" value="P:protein ubiquitination"/>
    <property type="evidence" value="ECO:0007669"/>
    <property type="project" value="UniProtKB-UniPathway"/>
</dbReference>
<dbReference type="Proteomes" id="UP000728032">
    <property type="component" value="Unassembled WGS sequence"/>
</dbReference>